<evidence type="ECO:0000256" key="1">
    <source>
        <dbReference type="ARBA" id="ARBA00022614"/>
    </source>
</evidence>
<dbReference type="Pfam" id="PF13855">
    <property type="entry name" value="LRR_8"/>
    <property type="match status" value="1"/>
</dbReference>
<dbReference type="GO" id="GO:0005737">
    <property type="term" value="C:cytoplasm"/>
    <property type="evidence" value="ECO:0007669"/>
    <property type="project" value="TreeGrafter"/>
</dbReference>
<feature type="region of interest" description="Disordered" evidence="3">
    <location>
        <begin position="259"/>
        <end position="285"/>
    </location>
</feature>
<dbReference type="Pfam" id="PF10428">
    <property type="entry name" value="SOG2"/>
    <property type="match status" value="1"/>
</dbReference>
<sequence>MSGRRDQDDDEKDLYSPKTLGSAQILDAINHSSDGGATIFLARLEITEILPREAEELSAAGQHQEGGIVERLTLGNNRLSTLPTEFELFTRLRYLNLKRNNFSTFPDVLTCIPLLDILDISHNKVERLPAHPGSLVRLRVLCLSRNKITRLPSYLSQFRRLDVLQIDRNPIHWPPRSAIESFGDAHDMNHNKEFVRNLQSWLEGDIRAGEYDDSGYSEQPDWDREQPYDSWLFPVREADFDAGLTPHTRSLSADSNLSISDLLDESSPRTDPSEHRRTDHLNMEDPLEYNRIGNLLRPSEITDDFDTFYTPSPPLSKMQYETQPEPGMMHNRTSSYTNTLQKPQPTSMNGKKSLPDLRIASRDHNISASLEGYLQPSISGNGDAVGEPSILPSTSLRQDSESSSGSVQRPILDDSHVSYPRPSLVVVVERSSYFRRSVATGTNESLPKCLSLFLETARTILFALGQLYQALDQYILHGGHERLFVRFKKVLEPANVNILHLIRSLDRFDDASRKTLPSPAICRGLVESCRDTITSFRKAVVVWMSQIGLEAADDARFLRWLILELYATNAELSIAWQAMVPQVDSLRPFLHGGVFPQSSQLSGTHVALTDSTSQSRDLAPAVRLRPTETLGPLGSGRARTARRHAGSFSSKDVQIGKELPSYDIIPSMAGGLATDTPTLRTPKRLATVPIVTTTASSNSSNPHNPYSYFPPTQHVRYNSQSSLHDDSFVMSPSTSPESHVTHFSGEILAVQDALDTASIVWDQIEDALSHVASNDQDIRESLETARSATRRLARNVADLSEGDFEVDKRLFKENVHAFLKTIVQLSNILKSHSNLRLVPAALRSNMAKLTNSTQDFAVLLQASSISFAPRSSSPTSYPKLAPYNVSHQPIQDNQLSSSLARSRSTQPSTNSAQQSLLSLQDGSRSIAPLHMKSPSVRRLHITYDTSLDSSDPG</sequence>
<evidence type="ECO:0000256" key="2">
    <source>
        <dbReference type="ARBA" id="ARBA00022737"/>
    </source>
</evidence>
<reference evidence="4 5" key="1">
    <citation type="submission" date="2014-04" db="EMBL/GenBank/DDBJ databases">
        <authorList>
            <consortium name="DOE Joint Genome Institute"/>
            <person name="Kuo A."/>
            <person name="Gay G."/>
            <person name="Dore J."/>
            <person name="Kohler A."/>
            <person name="Nagy L.G."/>
            <person name="Floudas D."/>
            <person name="Copeland A."/>
            <person name="Barry K.W."/>
            <person name="Cichocki N."/>
            <person name="Veneault-Fourrey C."/>
            <person name="LaButti K."/>
            <person name="Lindquist E.A."/>
            <person name="Lipzen A."/>
            <person name="Lundell T."/>
            <person name="Morin E."/>
            <person name="Murat C."/>
            <person name="Sun H."/>
            <person name="Tunlid A."/>
            <person name="Henrissat B."/>
            <person name="Grigoriev I.V."/>
            <person name="Hibbett D.S."/>
            <person name="Martin F."/>
            <person name="Nordberg H.P."/>
            <person name="Cantor M.N."/>
            <person name="Hua S.X."/>
        </authorList>
    </citation>
    <scope>NUCLEOTIDE SEQUENCE [LARGE SCALE GENOMIC DNA]</scope>
    <source>
        <strain evidence="5">h7</strain>
    </source>
</reference>
<dbReference type="SMART" id="SM00369">
    <property type="entry name" value="LRR_TYP"/>
    <property type="match status" value="3"/>
</dbReference>
<dbReference type="InterPro" id="IPR032675">
    <property type="entry name" value="LRR_dom_sf"/>
</dbReference>
<dbReference type="PANTHER" id="PTHR48051:SF1">
    <property type="entry name" value="RAS SUPPRESSOR PROTEIN 1"/>
    <property type="match status" value="1"/>
</dbReference>
<dbReference type="PANTHER" id="PTHR48051">
    <property type="match status" value="1"/>
</dbReference>
<keyword evidence="2" id="KW-0677">Repeat</keyword>
<dbReference type="OrthoDB" id="1394818at2759"/>
<keyword evidence="1" id="KW-0433">Leucine-rich repeat</keyword>
<accession>A0A0C2YHJ5</accession>
<dbReference type="EMBL" id="KN831768">
    <property type="protein sequence ID" value="KIM49248.1"/>
    <property type="molecule type" value="Genomic_DNA"/>
</dbReference>
<evidence type="ECO:0008006" key="6">
    <source>
        <dbReference type="Google" id="ProtNLM"/>
    </source>
</evidence>
<dbReference type="AlphaFoldDB" id="A0A0C2YHJ5"/>
<dbReference type="SUPFAM" id="SSF52058">
    <property type="entry name" value="L domain-like"/>
    <property type="match status" value="1"/>
</dbReference>
<feature type="region of interest" description="Disordered" evidence="3">
    <location>
        <begin position="894"/>
        <end position="917"/>
    </location>
</feature>
<keyword evidence="5" id="KW-1185">Reference proteome</keyword>
<dbReference type="HOGENOM" id="CLU_006272_0_0_1"/>
<protein>
    <recommendedName>
        <fullName evidence="6">RAM signaling network component</fullName>
    </recommendedName>
</protein>
<name>A0A0C2YHJ5_HEBCY</name>
<proteinExistence type="predicted"/>
<dbReference type="Proteomes" id="UP000053424">
    <property type="component" value="Unassembled WGS sequence"/>
</dbReference>
<dbReference type="InterPro" id="IPR019487">
    <property type="entry name" value="RAM_signalling_pathway_SOG2"/>
</dbReference>
<feature type="region of interest" description="Disordered" evidence="3">
    <location>
        <begin position="378"/>
        <end position="414"/>
    </location>
</feature>
<feature type="region of interest" description="Disordered" evidence="3">
    <location>
        <begin position="627"/>
        <end position="649"/>
    </location>
</feature>
<dbReference type="InterPro" id="IPR050216">
    <property type="entry name" value="LRR_domain-containing"/>
</dbReference>
<dbReference type="STRING" id="686832.A0A0C2YHJ5"/>
<feature type="compositionally biased region" description="Basic and acidic residues" evidence="3">
    <location>
        <begin position="266"/>
        <end position="283"/>
    </location>
</feature>
<evidence type="ECO:0000313" key="5">
    <source>
        <dbReference type="Proteomes" id="UP000053424"/>
    </source>
</evidence>
<evidence type="ECO:0000256" key="3">
    <source>
        <dbReference type="SAM" id="MobiDB-lite"/>
    </source>
</evidence>
<organism evidence="4 5">
    <name type="scientific">Hebeloma cylindrosporum</name>
    <dbReference type="NCBI Taxonomy" id="76867"/>
    <lineage>
        <taxon>Eukaryota</taxon>
        <taxon>Fungi</taxon>
        <taxon>Dikarya</taxon>
        <taxon>Basidiomycota</taxon>
        <taxon>Agaricomycotina</taxon>
        <taxon>Agaricomycetes</taxon>
        <taxon>Agaricomycetidae</taxon>
        <taxon>Agaricales</taxon>
        <taxon>Agaricineae</taxon>
        <taxon>Hymenogastraceae</taxon>
        <taxon>Hebeloma</taxon>
    </lineage>
</organism>
<dbReference type="InterPro" id="IPR003591">
    <property type="entry name" value="Leu-rich_rpt_typical-subtyp"/>
</dbReference>
<evidence type="ECO:0000313" key="4">
    <source>
        <dbReference type="EMBL" id="KIM49248.1"/>
    </source>
</evidence>
<dbReference type="Gene3D" id="3.80.10.10">
    <property type="entry name" value="Ribonuclease Inhibitor"/>
    <property type="match status" value="1"/>
</dbReference>
<feature type="compositionally biased region" description="Polar residues" evidence="3">
    <location>
        <begin position="391"/>
        <end position="407"/>
    </location>
</feature>
<dbReference type="PROSITE" id="PS51450">
    <property type="entry name" value="LRR"/>
    <property type="match status" value="1"/>
</dbReference>
<dbReference type="InterPro" id="IPR001611">
    <property type="entry name" value="Leu-rich_rpt"/>
</dbReference>
<reference evidence="5" key="2">
    <citation type="submission" date="2015-01" db="EMBL/GenBank/DDBJ databases">
        <title>Evolutionary Origins and Diversification of the Mycorrhizal Mutualists.</title>
        <authorList>
            <consortium name="DOE Joint Genome Institute"/>
            <consortium name="Mycorrhizal Genomics Consortium"/>
            <person name="Kohler A."/>
            <person name="Kuo A."/>
            <person name="Nagy L.G."/>
            <person name="Floudas D."/>
            <person name="Copeland A."/>
            <person name="Barry K.W."/>
            <person name="Cichocki N."/>
            <person name="Veneault-Fourrey C."/>
            <person name="LaButti K."/>
            <person name="Lindquist E.A."/>
            <person name="Lipzen A."/>
            <person name="Lundell T."/>
            <person name="Morin E."/>
            <person name="Murat C."/>
            <person name="Riley R."/>
            <person name="Ohm R."/>
            <person name="Sun H."/>
            <person name="Tunlid A."/>
            <person name="Henrissat B."/>
            <person name="Grigoriev I.V."/>
            <person name="Hibbett D.S."/>
            <person name="Martin F."/>
        </authorList>
    </citation>
    <scope>NUCLEOTIDE SEQUENCE [LARGE SCALE GENOMIC DNA]</scope>
    <source>
        <strain evidence="5">h7</strain>
    </source>
</reference>
<gene>
    <name evidence="4" type="ORF">M413DRAFT_101328</name>
</gene>